<evidence type="ECO:0000256" key="7">
    <source>
        <dbReference type="SAM" id="Phobius"/>
    </source>
</evidence>
<dbReference type="PROSITE" id="PS50850">
    <property type="entry name" value="MFS"/>
    <property type="match status" value="1"/>
</dbReference>
<dbReference type="PANTHER" id="PTHR23511">
    <property type="entry name" value="SYNAPTIC VESICLE GLYCOPROTEIN 2"/>
    <property type="match status" value="1"/>
</dbReference>
<feature type="transmembrane region" description="Helical" evidence="7">
    <location>
        <begin position="277"/>
        <end position="301"/>
    </location>
</feature>
<feature type="transmembrane region" description="Helical" evidence="7">
    <location>
        <begin position="116"/>
        <end position="137"/>
    </location>
</feature>
<evidence type="ECO:0000256" key="5">
    <source>
        <dbReference type="ARBA" id="ARBA00023136"/>
    </source>
</evidence>
<feature type="transmembrane region" description="Helical" evidence="7">
    <location>
        <begin position="177"/>
        <end position="198"/>
    </location>
</feature>
<evidence type="ECO:0000256" key="2">
    <source>
        <dbReference type="ARBA" id="ARBA00022448"/>
    </source>
</evidence>
<protein>
    <submittedName>
        <fullName evidence="9">Synaptic vesicle transporter SV2 (Major facilitator superfamily)</fullName>
    </submittedName>
</protein>
<evidence type="ECO:0000256" key="4">
    <source>
        <dbReference type="ARBA" id="ARBA00022989"/>
    </source>
</evidence>
<name>A0A2G9GE88_9LAMI</name>
<dbReference type="OrthoDB" id="4139357at2759"/>
<dbReference type="Pfam" id="PF00083">
    <property type="entry name" value="Sugar_tr"/>
    <property type="match status" value="1"/>
</dbReference>
<feature type="domain" description="Major facilitator superfamily (MFS) profile" evidence="8">
    <location>
        <begin position="26"/>
        <end position="471"/>
    </location>
</feature>
<gene>
    <name evidence="9" type="ORF">CDL12_23868</name>
</gene>
<comment type="caution">
    <text evidence="9">The sequence shown here is derived from an EMBL/GenBank/DDBJ whole genome shotgun (WGS) entry which is preliminary data.</text>
</comment>
<feature type="transmembrane region" description="Helical" evidence="7">
    <location>
        <begin position="149"/>
        <end position="171"/>
    </location>
</feature>
<dbReference type="AlphaFoldDB" id="A0A2G9GE88"/>
<evidence type="ECO:0000256" key="3">
    <source>
        <dbReference type="ARBA" id="ARBA00022692"/>
    </source>
</evidence>
<evidence type="ECO:0000256" key="1">
    <source>
        <dbReference type="ARBA" id="ARBA00004141"/>
    </source>
</evidence>
<feature type="transmembrane region" description="Helical" evidence="7">
    <location>
        <begin position="64"/>
        <end position="84"/>
    </location>
</feature>
<dbReference type="SUPFAM" id="SSF103473">
    <property type="entry name" value="MFS general substrate transporter"/>
    <property type="match status" value="1"/>
</dbReference>
<keyword evidence="3 7" id="KW-0812">Transmembrane</keyword>
<evidence type="ECO:0000313" key="10">
    <source>
        <dbReference type="Proteomes" id="UP000231279"/>
    </source>
</evidence>
<comment type="subcellular location">
    <subcellularLocation>
        <location evidence="1">Membrane</location>
        <topology evidence="1">Multi-pass membrane protein</topology>
    </subcellularLocation>
</comment>
<dbReference type="Gene3D" id="1.20.1250.20">
    <property type="entry name" value="MFS general substrate transporter like domains"/>
    <property type="match status" value="1"/>
</dbReference>
<sequence length="484" mass="52829">MGDESDGYTLDEALSSIGFGTFHGVALAFAGIGWFSDAMEVGLLSFIGPALKSEWLLSPTQESLLSTIVFVGMLIGAYFWGFISDAYGRRIGVQGVAIITFGAGFLSAFSRDYRTLVVLRCLLGFGAGGGHIFQSWFLEFVPRSNRGSWMLVFSGFWILGEVLEASIAWIIMPRLGWRWLLAISSIPSFLVLLFSNIAPESPRYLFMKGRANEAVGVLEKIALVNRKQLPTSNLVSNHPSLQMPEEENFSSQETPLLSSIEDQTTTIRQWLKPLCQLFSLGLLRTTLLVWILGFVYTLSYYGLQLMISTLSSGQSGCPSLRIFSKNDSLYVNIFISGLAEIPGVVASMVLVDRLGRKLCMVIPTMLAVVTMVPLLFHQTGFVTIALLVSSRMFIEAAFATYYVYVKEVYPTSVRASGVGLAISVGRIGGMVCPLIAVGLVRGCHQTLAVILFGILILISGICASCFPFETKGKGLKDIVSDTII</sequence>
<dbReference type="PANTHER" id="PTHR23511:SF5">
    <property type="entry name" value="MAJOR FACILITATOR-TYPE TRANSPORTER HXNZ-RELATED"/>
    <property type="match status" value="1"/>
</dbReference>
<dbReference type="GO" id="GO:0022857">
    <property type="term" value="F:transmembrane transporter activity"/>
    <property type="evidence" value="ECO:0007669"/>
    <property type="project" value="InterPro"/>
</dbReference>
<accession>A0A2G9GE88</accession>
<feature type="transmembrane region" description="Helical" evidence="7">
    <location>
        <begin position="12"/>
        <end position="35"/>
    </location>
</feature>
<comment type="similarity">
    <text evidence="6">Belongs to the major facilitator superfamily. Phosphate:H(+) symporter (TC 2.A.1.9) family.</text>
</comment>
<reference evidence="10" key="1">
    <citation type="journal article" date="2018" name="Gigascience">
        <title>Genome assembly of the Pink Ipe (Handroanthus impetiginosus, Bignoniaceae), a highly valued, ecologically keystone Neotropical timber forest tree.</title>
        <authorList>
            <person name="Silva-Junior O.B."/>
            <person name="Grattapaglia D."/>
            <person name="Novaes E."/>
            <person name="Collevatti R.G."/>
        </authorList>
    </citation>
    <scope>NUCLEOTIDE SEQUENCE [LARGE SCALE GENOMIC DNA]</scope>
    <source>
        <strain evidence="10">cv. UFG-1</strain>
    </source>
</reference>
<dbReference type="STRING" id="429701.A0A2G9GE88"/>
<evidence type="ECO:0000313" key="9">
    <source>
        <dbReference type="EMBL" id="PIN03606.1"/>
    </source>
</evidence>
<dbReference type="PROSITE" id="PS00216">
    <property type="entry name" value="SUGAR_TRANSPORT_1"/>
    <property type="match status" value="1"/>
</dbReference>
<organism evidence="9 10">
    <name type="scientific">Handroanthus impetiginosus</name>
    <dbReference type="NCBI Taxonomy" id="429701"/>
    <lineage>
        <taxon>Eukaryota</taxon>
        <taxon>Viridiplantae</taxon>
        <taxon>Streptophyta</taxon>
        <taxon>Embryophyta</taxon>
        <taxon>Tracheophyta</taxon>
        <taxon>Spermatophyta</taxon>
        <taxon>Magnoliopsida</taxon>
        <taxon>eudicotyledons</taxon>
        <taxon>Gunneridae</taxon>
        <taxon>Pentapetalae</taxon>
        <taxon>asterids</taxon>
        <taxon>lamiids</taxon>
        <taxon>Lamiales</taxon>
        <taxon>Bignoniaceae</taxon>
        <taxon>Crescentiina</taxon>
        <taxon>Tabebuia alliance</taxon>
        <taxon>Handroanthus</taxon>
    </lineage>
</organism>
<feature type="transmembrane region" description="Helical" evidence="7">
    <location>
        <begin position="417"/>
        <end position="440"/>
    </location>
</feature>
<keyword evidence="4 7" id="KW-1133">Transmembrane helix</keyword>
<evidence type="ECO:0000259" key="8">
    <source>
        <dbReference type="PROSITE" id="PS50850"/>
    </source>
</evidence>
<keyword evidence="5 7" id="KW-0472">Membrane</keyword>
<proteinExistence type="inferred from homology"/>
<dbReference type="Proteomes" id="UP000231279">
    <property type="component" value="Unassembled WGS sequence"/>
</dbReference>
<keyword evidence="2" id="KW-0813">Transport</keyword>
<keyword evidence="10" id="KW-1185">Reference proteome</keyword>
<dbReference type="InterPro" id="IPR005829">
    <property type="entry name" value="Sugar_transporter_CS"/>
</dbReference>
<feature type="transmembrane region" description="Helical" evidence="7">
    <location>
        <begin position="329"/>
        <end position="351"/>
    </location>
</feature>
<dbReference type="EMBL" id="NKXS01005458">
    <property type="protein sequence ID" value="PIN03606.1"/>
    <property type="molecule type" value="Genomic_DNA"/>
</dbReference>
<dbReference type="InterPro" id="IPR005828">
    <property type="entry name" value="MFS_sugar_transport-like"/>
</dbReference>
<dbReference type="GO" id="GO:0016020">
    <property type="term" value="C:membrane"/>
    <property type="evidence" value="ECO:0007669"/>
    <property type="project" value="UniProtKB-SubCell"/>
</dbReference>
<feature type="transmembrane region" description="Helical" evidence="7">
    <location>
        <begin position="91"/>
        <end position="110"/>
    </location>
</feature>
<dbReference type="InterPro" id="IPR020846">
    <property type="entry name" value="MFS_dom"/>
</dbReference>
<dbReference type="InterPro" id="IPR036259">
    <property type="entry name" value="MFS_trans_sf"/>
</dbReference>
<evidence type="ECO:0000256" key="6">
    <source>
        <dbReference type="ARBA" id="ARBA00044504"/>
    </source>
</evidence>
<feature type="transmembrane region" description="Helical" evidence="7">
    <location>
        <begin position="382"/>
        <end position="405"/>
    </location>
</feature>
<feature type="transmembrane region" description="Helical" evidence="7">
    <location>
        <begin position="358"/>
        <end position="376"/>
    </location>
</feature>
<feature type="transmembrane region" description="Helical" evidence="7">
    <location>
        <begin position="446"/>
        <end position="466"/>
    </location>
</feature>